<dbReference type="EMBL" id="AHMH02000162">
    <property type="protein sequence ID" value="EMM98176.1"/>
    <property type="molecule type" value="Genomic_DNA"/>
</dbReference>
<protein>
    <submittedName>
        <fullName evidence="2">HNH endonuclease domain protein</fullName>
    </submittedName>
</protein>
<keyword evidence="2" id="KW-0255">Endonuclease</keyword>
<dbReference type="CDD" id="cd00085">
    <property type="entry name" value="HNHc"/>
    <property type="match status" value="1"/>
</dbReference>
<proteinExistence type="predicted"/>
<dbReference type="InterPro" id="IPR003615">
    <property type="entry name" value="HNH_nuc"/>
</dbReference>
<sequence>MLIATMKLFNNSKNLKSIIEVTDFLMKKDVSGAKEIIDTHYPHRSVLYGKRKLSTFEKLSLFIRDGFIDRYTGDQLVFPNVLRLISFNLTTSFPYHTNWKMAECHIAYWEFMPTCDHIVPITKGGSDSYENLVTTSMKNNLLKSNFLLNEIGVVVKERGNIEDWNGLIDWYKSYIRDRPMEFFDDSMKRWHRALIRYEKENGEI</sequence>
<dbReference type="Pfam" id="PF13395">
    <property type="entry name" value="HNH_4"/>
    <property type="match status" value="1"/>
</dbReference>
<name>A0ABN0IUM9_9LEPT</name>
<feature type="domain" description="HNH nuclease" evidence="1">
    <location>
        <begin position="115"/>
        <end position="145"/>
    </location>
</feature>
<gene>
    <name evidence="2" type="ORF">LEP1GSC035_3956</name>
</gene>
<organism evidence="2 3">
    <name type="scientific">Leptospira noguchii str. 2007001578</name>
    <dbReference type="NCBI Taxonomy" id="1049974"/>
    <lineage>
        <taxon>Bacteria</taxon>
        <taxon>Pseudomonadati</taxon>
        <taxon>Spirochaetota</taxon>
        <taxon>Spirochaetia</taxon>
        <taxon>Leptospirales</taxon>
        <taxon>Leptospiraceae</taxon>
        <taxon>Leptospira</taxon>
    </lineage>
</organism>
<dbReference type="Proteomes" id="UP000012099">
    <property type="component" value="Unassembled WGS sequence"/>
</dbReference>
<dbReference type="GO" id="GO:0004519">
    <property type="term" value="F:endonuclease activity"/>
    <property type="evidence" value="ECO:0007669"/>
    <property type="project" value="UniProtKB-KW"/>
</dbReference>
<keyword evidence="2" id="KW-0378">Hydrolase</keyword>
<evidence type="ECO:0000313" key="2">
    <source>
        <dbReference type="EMBL" id="EMM98176.1"/>
    </source>
</evidence>
<evidence type="ECO:0000313" key="3">
    <source>
        <dbReference type="Proteomes" id="UP000012099"/>
    </source>
</evidence>
<keyword evidence="3" id="KW-1185">Reference proteome</keyword>
<accession>A0ABN0IUM9</accession>
<keyword evidence="2" id="KW-0540">Nuclease</keyword>
<reference evidence="2 3" key="1">
    <citation type="submission" date="2013-01" db="EMBL/GenBank/DDBJ databases">
        <authorList>
            <person name="Harkins D.M."/>
            <person name="Durkin A.S."/>
            <person name="Brinkac L.M."/>
            <person name="Haft D.H."/>
            <person name="Selengut J.D."/>
            <person name="Sanka R."/>
            <person name="DePew J."/>
            <person name="Purushe J."/>
            <person name="Whelen A.C."/>
            <person name="Vinetz J.M."/>
            <person name="Sutton G.G."/>
            <person name="Nierman W.C."/>
            <person name="Fouts D.E."/>
        </authorList>
    </citation>
    <scope>NUCLEOTIDE SEQUENCE [LARGE SCALE GENOMIC DNA]</scope>
    <source>
        <strain evidence="2 3">2007001578</strain>
    </source>
</reference>
<comment type="caution">
    <text evidence="2">The sequence shown here is derived from an EMBL/GenBank/DDBJ whole genome shotgun (WGS) entry which is preliminary data.</text>
</comment>
<evidence type="ECO:0000259" key="1">
    <source>
        <dbReference type="Pfam" id="PF13395"/>
    </source>
</evidence>
<dbReference type="Gene3D" id="1.10.30.50">
    <property type="match status" value="1"/>
</dbReference>